<sequence>MIFYFGGINAHAMRSEDVFCLTLKMVYCLSVFKIYISFGLG</sequence>
<organism evidence="1">
    <name type="scientific">marine metagenome</name>
    <dbReference type="NCBI Taxonomy" id="408172"/>
    <lineage>
        <taxon>unclassified sequences</taxon>
        <taxon>metagenomes</taxon>
        <taxon>ecological metagenomes</taxon>
    </lineage>
</organism>
<proteinExistence type="predicted"/>
<reference evidence="1" key="1">
    <citation type="submission" date="2018-05" db="EMBL/GenBank/DDBJ databases">
        <authorList>
            <person name="Lanie J.A."/>
            <person name="Ng W.-L."/>
            <person name="Kazmierczak K.M."/>
            <person name="Andrzejewski T.M."/>
            <person name="Davidsen T.M."/>
            <person name="Wayne K.J."/>
            <person name="Tettelin H."/>
            <person name="Glass J.I."/>
            <person name="Rusch D."/>
            <person name="Podicherti R."/>
            <person name="Tsui H.-C.T."/>
            <person name="Winkler M.E."/>
        </authorList>
    </citation>
    <scope>NUCLEOTIDE SEQUENCE</scope>
</reference>
<evidence type="ECO:0000313" key="1">
    <source>
        <dbReference type="EMBL" id="SVA72080.1"/>
    </source>
</evidence>
<accession>A0A381Y5C9</accession>
<dbReference type="AlphaFoldDB" id="A0A381Y5C9"/>
<protein>
    <submittedName>
        <fullName evidence="1">Uncharacterized protein</fullName>
    </submittedName>
</protein>
<name>A0A381Y5C9_9ZZZZ</name>
<gene>
    <name evidence="1" type="ORF">METZ01_LOCUS124934</name>
</gene>
<dbReference type="EMBL" id="UINC01017398">
    <property type="protein sequence ID" value="SVA72080.1"/>
    <property type="molecule type" value="Genomic_DNA"/>
</dbReference>